<feature type="domain" description="J" evidence="7">
    <location>
        <begin position="35"/>
        <end position="96"/>
    </location>
</feature>
<dbReference type="InterPro" id="IPR036410">
    <property type="entry name" value="HSP_DnaJ_Cys-rich_dom_sf"/>
</dbReference>
<dbReference type="SUPFAM" id="SSF57938">
    <property type="entry name" value="DnaJ/Hsp40 cysteine-rich domain"/>
    <property type="match status" value="1"/>
</dbReference>
<dbReference type="InterPro" id="IPR001305">
    <property type="entry name" value="HSP_DnaJ_Cys-rich_dom"/>
</dbReference>
<evidence type="ECO:0000256" key="2">
    <source>
        <dbReference type="ARBA" id="ARBA00022737"/>
    </source>
</evidence>
<evidence type="ECO:0000256" key="5">
    <source>
        <dbReference type="PROSITE-ProRule" id="PRU00546"/>
    </source>
</evidence>
<reference evidence="9" key="1">
    <citation type="submission" date="2021-01" db="EMBL/GenBank/DDBJ databases">
        <authorList>
            <person name="Corre E."/>
            <person name="Pelletier E."/>
            <person name="Niang G."/>
            <person name="Scheremetjew M."/>
            <person name="Finn R."/>
            <person name="Kale V."/>
            <person name="Holt S."/>
            <person name="Cochrane G."/>
            <person name="Meng A."/>
            <person name="Brown T."/>
            <person name="Cohen L."/>
        </authorList>
    </citation>
    <scope>NUCLEOTIDE SEQUENCE</scope>
    <source>
        <strain evidence="9">CCAP979/52</strain>
    </source>
</reference>
<evidence type="ECO:0000256" key="6">
    <source>
        <dbReference type="SAM" id="MobiDB-lite"/>
    </source>
</evidence>
<dbReference type="EMBL" id="HBEZ01045987">
    <property type="protein sequence ID" value="CAD8648033.1"/>
    <property type="molecule type" value="Transcribed_RNA"/>
</dbReference>
<dbReference type="SUPFAM" id="SSF49493">
    <property type="entry name" value="HSP40/DnaJ peptide-binding domain"/>
    <property type="match status" value="2"/>
</dbReference>
<sequence>MFFGGFPGGGGYGDFPGGMPGRGGRGGGAEVDTQSLYTALGISKGASADDIKKAYKKMAIKHHPDKGGDEATFKEITKAYEILSDENKRRLYDEGGEEAVESGGGGGMSDAHDIFSAFFGGGGRRKPTGPRKGEDLVHPIQVTLENLYNGKQVKLALTRNLICSSCNGSGSKNPNANTTCDSCDGNGIKLVTRQIGPGMIQQMQVRCSQCDGSGAVIKAKDRCTQCGGKKVVQEKKVLEVPIDKGMQDKQKVVFAGEADQAPGTVPGDVVFVLQCKKHNQFHRKGDDLLMEHKVKLVEALCGATFIINHLDDRKLVVKTQPGMIIRPGDVKTIEDEGMPMHKNPFVKGKLYIKFDVEFPGDGVINPESKALLVKALPAAPATPSHPDAEEVTLRDADISNLGRGGHGGRSGATHDDEDDEEDGRGGQRVQCAQQ</sequence>
<dbReference type="InterPro" id="IPR012724">
    <property type="entry name" value="DnaJ"/>
</dbReference>
<dbReference type="InterPro" id="IPR001623">
    <property type="entry name" value="DnaJ_domain"/>
</dbReference>
<dbReference type="CDD" id="cd06257">
    <property type="entry name" value="DnaJ"/>
    <property type="match status" value="1"/>
</dbReference>
<dbReference type="Gene3D" id="2.10.230.10">
    <property type="entry name" value="Heat shock protein DnaJ, cysteine-rich domain"/>
    <property type="match status" value="1"/>
</dbReference>
<dbReference type="CDD" id="cd10719">
    <property type="entry name" value="DnaJ_zf"/>
    <property type="match status" value="1"/>
</dbReference>
<dbReference type="HAMAP" id="MF_01152">
    <property type="entry name" value="DnaJ"/>
    <property type="match status" value="1"/>
</dbReference>
<dbReference type="InterPro" id="IPR002939">
    <property type="entry name" value="DnaJ_C"/>
</dbReference>
<dbReference type="InterPro" id="IPR008971">
    <property type="entry name" value="HSP40/DnaJ_pept-bd"/>
</dbReference>
<feature type="zinc finger region" description="CR-type" evidence="5">
    <location>
        <begin position="150"/>
        <end position="235"/>
    </location>
</feature>
<dbReference type="PANTHER" id="PTHR43888">
    <property type="entry name" value="DNAJ-LIKE-2, ISOFORM A-RELATED"/>
    <property type="match status" value="1"/>
</dbReference>
<feature type="region of interest" description="Disordered" evidence="6">
    <location>
        <begin position="379"/>
        <end position="434"/>
    </location>
</feature>
<name>A0A7S0MRC9_9CRYP</name>
<dbReference type="Pfam" id="PF00226">
    <property type="entry name" value="DnaJ"/>
    <property type="match status" value="1"/>
</dbReference>
<keyword evidence="2" id="KW-0677">Repeat</keyword>
<dbReference type="PROSITE" id="PS00636">
    <property type="entry name" value="DNAJ_1"/>
    <property type="match status" value="1"/>
</dbReference>
<evidence type="ECO:0000256" key="4">
    <source>
        <dbReference type="ARBA" id="ARBA00022833"/>
    </source>
</evidence>
<evidence type="ECO:0000256" key="1">
    <source>
        <dbReference type="ARBA" id="ARBA00022723"/>
    </source>
</evidence>
<accession>A0A7S0MRC9</accession>
<evidence type="ECO:0000256" key="3">
    <source>
        <dbReference type="ARBA" id="ARBA00022771"/>
    </source>
</evidence>
<dbReference type="Gene3D" id="1.10.287.110">
    <property type="entry name" value="DnaJ domain"/>
    <property type="match status" value="1"/>
</dbReference>
<dbReference type="InterPro" id="IPR044713">
    <property type="entry name" value="DNJA1/2-like"/>
</dbReference>
<dbReference type="InterPro" id="IPR018253">
    <property type="entry name" value="DnaJ_domain_CS"/>
</dbReference>
<dbReference type="FunFam" id="2.10.230.10:FF:000001">
    <property type="entry name" value="DnaJ subfamily A member 2"/>
    <property type="match status" value="1"/>
</dbReference>
<organism evidence="9">
    <name type="scientific">Cryptomonas curvata</name>
    <dbReference type="NCBI Taxonomy" id="233186"/>
    <lineage>
        <taxon>Eukaryota</taxon>
        <taxon>Cryptophyceae</taxon>
        <taxon>Cryptomonadales</taxon>
        <taxon>Cryptomonadaceae</taxon>
        <taxon>Cryptomonas</taxon>
    </lineage>
</organism>
<dbReference type="GO" id="GO:0008270">
    <property type="term" value="F:zinc ion binding"/>
    <property type="evidence" value="ECO:0007669"/>
    <property type="project" value="UniProtKB-KW"/>
</dbReference>
<dbReference type="FunFam" id="2.60.260.20:FF:000003">
    <property type="entry name" value="DnaJ subfamily A member 2"/>
    <property type="match status" value="1"/>
</dbReference>
<dbReference type="Gene3D" id="2.60.260.20">
    <property type="entry name" value="Urease metallochaperone UreE, N-terminal domain"/>
    <property type="match status" value="2"/>
</dbReference>
<dbReference type="PRINTS" id="PR00625">
    <property type="entry name" value="JDOMAIN"/>
</dbReference>
<dbReference type="Pfam" id="PF00684">
    <property type="entry name" value="DnaJ_CXXCXGXG"/>
    <property type="match status" value="1"/>
</dbReference>
<dbReference type="SUPFAM" id="SSF46565">
    <property type="entry name" value="Chaperone J-domain"/>
    <property type="match status" value="1"/>
</dbReference>
<feature type="domain" description="CR-type" evidence="8">
    <location>
        <begin position="150"/>
        <end position="235"/>
    </location>
</feature>
<dbReference type="PROSITE" id="PS50076">
    <property type="entry name" value="DNAJ_2"/>
    <property type="match status" value="1"/>
</dbReference>
<dbReference type="GO" id="GO:0051082">
    <property type="term" value="F:unfolded protein binding"/>
    <property type="evidence" value="ECO:0007669"/>
    <property type="project" value="InterPro"/>
</dbReference>
<keyword evidence="1 5" id="KW-0479">Metal-binding</keyword>
<dbReference type="PROSITE" id="PS51188">
    <property type="entry name" value="ZF_CR"/>
    <property type="match status" value="1"/>
</dbReference>
<evidence type="ECO:0000259" key="7">
    <source>
        <dbReference type="PROSITE" id="PS50076"/>
    </source>
</evidence>
<dbReference type="InterPro" id="IPR036869">
    <property type="entry name" value="J_dom_sf"/>
</dbReference>
<gene>
    <name evidence="9" type="ORF">CCUR1050_LOCUS25340</name>
</gene>
<evidence type="ECO:0000259" key="8">
    <source>
        <dbReference type="PROSITE" id="PS51188"/>
    </source>
</evidence>
<keyword evidence="4 5" id="KW-0862">Zinc</keyword>
<proteinExistence type="inferred from homology"/>
<dbReference type="AlphaFoldDB" id="A0A7S0MRC9"/>
<feature type="compositionally biased region" description="Basic and acidic residues" evidence="6">
    <location>
        <begin position="386"/>
        <end position="397"/>
    </location>
</feature>
<protein>
    <submittedName>
        <fullName evidence="9">Uncharacterized protein</fullName>
    </submittedName>
</protein>
<dbReference type="GO" id="GO:0030544">
    <property type="term" value="F:Hsp70 protein binding"/>
    <property type="evidence" value="ECO:0007669"/>
    <property type="project" value="InterPro"/>
</dbReference>
<dbReference type="CDD" id="cd10747">
    <property type="entry name" value="DnaJ_C"/>
    <property type="match status" value="1"/>
</dbReference>
<dbReference type="GO" id="GO:0006457">
    <property type="term" value="P:protein folding"/>
    <property type="evidence" value="ECO:0007669"/>
    <property type="project" value="InterPro"/>
</dbReference>
<dbReference type="Pfam" id="PF01556">
    <property type="entry name" value="DnaJ_C"/>
    <property type="match status" value="1"/>
</dbReference>
<keyword evidence="3 5" id="KW-0863">Zinc-finger</keyword>
<dbReference type="GO" id="GO:0009408">
    <property type="term" value="P:response to heat"/>
    <property type="evidence" value="ECO:0007669"/>
    <property type="project" value="InterPro"/>
</dbReference>
<dbReference type="SMART" id="SM00271">
    <property type="entry name" value="DnaJ"/>
    <property type="match status" value="1"/>
</dbReference>
<dbReference type="GO" id="GO:0005524">
    <property type="term" value="F:ATP binding"/>
    <property type="evidence" value="ECO:0007669"/>
    <property type="project" value="InterPro"/>
</dbReference>
<evidence type="ECO:0000313" key="9">
    <source>
        <dbReference type="EMBL" id="CAD8648033.1"/>
    </source>
</evidence>